<dbReference type="EMBL" id="JAUBDI010000002">
    <property type="protein sequence ID" value="MDW0112218.1"/>
    <property type="molecule type" value="Genomic_DNA"/>
</dbReference>
<dbReference type="Proteomes" id="UP001282284">
    <property type="component" value="Unassembled WGS sequence"/>
</dbReference>
<evidence type="ECO:0000313" key="2">
    <source>
        <dbReference type="EMBL" id="MDW0112218.1"/>
    </source>
</evidence>
<dbReference type="PROSITE" id="PS51257">
    <property type="entry name" value="PROKAR_LIPOPROTEIN"/>
    <property type="match status" value="1"/>
</dbReference>
<name>A0ABU4G5H1_9BACL</name>
<accession>A0ABU4G5H1</accession>
<feature type="signal peptide" evidence="1">
    <location>
        <begin position="1"/>
        <end position="18"/>
    </location>
</feature>
<reference evidence="2 3" key="1">
    <citation type="submission" date="2023-06" db="EMBL/GenBank/DDBJ databases">
        <title>Sporosarcina sp. nov., isolated from Korean traditional fermented seafood 'Jeotgal'.</title>
        <authorList>
            <person name="Yang A.I."/>
            <person name="Shin N.-R."/>
        </authorList>
    </citation>
    <scope>NUCLEOTIDE SEQUENCE [LARGE SCALE GENOMIC DNA]</scope>
    <source>
        <strain evidence="2 3">KCTC13119</strain>
    </source>
</reference>
<evidence type="ECO:0000256" key="1">
    <source>
        <dbReference type="SAM" id="SignalP"/>
    </source>
</evidence>
<gene>
    <name evidence="2" type="ORF">QT711_03410</name>
</gene>
<organism evidence="2 3">
    <name type="scientific">Sporosarcina saromensis</name>
    <dbReference type="NCBI Taxonomy" id="359365"/>
    <lineage>
        <taxon>Bacteria</taxon>
        <taxon>Bacillati</taxon>
        <taxon>Bacillota</taxon>
        <taxon>Bacilli</taxon>
        <taxon>Bacillales</taxon>
        <taxon>Caryophanaceae</taxon>
        <taxon>Sporosarcina</taxon>
    </lineage>
</organism>
<feature type="chain" id="PRO_5046668248" evidence="1">
    <location>
        <begin position="19"/>
        <end position="113"/>
    </location>
</feature>
<comment type="caution">
    <text evidence="2">The sequence shown here is derived from an EMBL/GenBank/DDBJ whole genome shotgun (WGS) entry which is preliminary data.</text>
</comment>
<dbReference type="RefSeq" id="WP_317942111.1">
    <property type="nucleotide sequence ID" value="NZ_JAUBDI010000002.1"/>
</dbReference>
<sequence>MKKLIVMFMCIMLLAACGGKDVEDMYSIKNDEPAQQETMNVTVETEEIYKEKDLEKIIKDISNFHYDQTKVNGLRITFLHDDKSYANAKIAFNQTGMNATGVKEKKKAEIEIQ</sequence>
<protein>
    <submittedName>
        <fullName evidence="2">Uncharacterized protein</fullName>
    </submittedName>
</protein>
<keyword evidence="3" id="KW-1185">Reference proteome</keyword>
<evidence type="ECO:0000313" key="3">
    <source>
        <dbReference type="Proteomes" id="UP001282284"/>
    </source>
</evidence>
<proteinExistence type="predicted"/>
<keyword evidence="1" id="KW-0732">Signal</keyword>